<evidence type="ECO:0000256" key="1">
    <source>
        <dbReference type="ARBA" id="ARBA00009743"/>
    </source>
</evidence>
<keyword evidence="9" id="KW-1185">Reference proteome</keyword>
<dbReference type="CDD" id="cd00161">
    <property type="entry name" value="beta-trefoil_Ricin-like"/>
    <property type="match status" value="1"/>
</dbReference>
<dbReference type="EMBL" id="FOQU01000004">
    <property type="protein sequence ID" value="SFI80586.1"/>
    <property type="molecule type" value="Genomic_DNA"/>
</dbReference>
<dbReference type="InterPro" id="IPR002241">
    <property type="entry name" value="Glyco_hydro_27"/>
</dbReference>
<accession>A0A1I3L7U4</accession>
<dbReference type="AlphaFoldDB" id="A0A1I3L7U4"/>
<keyword evidence="5" id="KW-1015">Disulfide bond</keyword>
<dbReference type="Pfam" id="PF16499">
    <property type="entry name" value="Melibiase_2"/>
    <property type="match status" value="1"/>
</dbReference>
<evidence type="ECO:0000256" key="3">
    <source>
        <dbReference type="ARBA" id="ARBA00022801"/>
    </source>
</evidence>
<dbReference type="STRING" id="420953.SAMN05192543_104279"/>
<dbReference type="OrthoDB" id="9807519at2"/>
<dbReference type="SUPFAM" id="SSF51011">
    <property type="entry name" value="Glycosyl hydrolase domain"/>
    <property type="match status" value="1"/>
</dbReference>
<dbReference type="InterPro" id="IPR013785">
    <property type="entry name" value="Aldolase_TIM"/>
</dbReference>
<dbReference type="Gene3D" id="2.60.40.1180">
    <property type="entry name" value="Golgi alpha-mannosidase II"/>
    <property type="match status" value="1"/>
</dbReference>
<dbReference type="InterPro" id="IPR035992">
    <property type="entry name" value="Ricin_B-like_lectins"/>
</dbReference>
<dbReference type="SUPFAM" id="SSF51445">
    <property type="entry name" value="(Trans)glycosidases"/>
    <property type="match status" value="1"/>
</dbReference>
<dbReference type="Gene3D" id="3.20.20.70">
    <property type="entry name" value="Aldolase class I"/>
    <property type="match status" value="1"/>
</dbReference>
<gene>
    <name evidence="8" type="ORF">SAMN05192543_104279</name>
</gene>
<comment type="similarity">
    <text evidence="1 5">Belongs to the glycosyl hydrolase 27 family.</text>
</comment>
<dbReference type="GO" id="GO:0004557">
    <property type="term" value="F:alpha-galactosidase activity"/>
    <property type="evidence" value="ECO:0007669"/>
    <property type="project" value="UniProtKB-EC"/>
</dbReference>
<feature type="chain" id="PRO_5011464413" description="Alpha-galactosidase" evidence="6">
    <location>
        <begin position="27"/>
        <end position="601"/>
    </location>
</feature>
<feature type="signal peptide" evidence="6">
    <location>
        <begin position="1"/>
        <end position="26"/>
    </location>
</feature>
<feature type="domain" description="Ricin B lectin" evidence="7">
    <location>
        <begin position="455"/>
        <end position="596"/>
    </location>
</feature>
<dbReference type="InterPro" id="IPR000772">
    <property type="entry name" value="Ricin_B_lectin"/>
</dbReference>
<keyword evidence="3 5" id="KW-0378">Hydrolase</keyword>
<dbReference type="Pfam" id="PF17801">
    <property type="entry name" value="Melibiase_C"/>
    <property type="match status" value="1"/>
</dbReference>
<dbReference type="SUPFAM" id="SSF50370">
    <property type="entry name" value="Ricin B-like lectins"/>
    <property type="match status" value="1"/>
</dbReference>
<dbReference type="PANTHER" id="PTHR11452">
    <property type="entry name" value="ALPHA-GALACTOSIDASE/ALPHA-N-ACETYLGALACTOSAMINIDASE"/>
    <property type="match status" value="1"/>
</dbReference>
<dbReference type="InterPro" id="IPR017853">
    <property type="entry name" value="GH"/>
</dbReference>
<organism evidence="8 9">
    <name type="scientific">Paraburkholderia megapolitana</name>
    <dbReference type="NCBI Taxonomy" id="420953"/>
    <lineage>
        <taxon>Bacteria</taxon>
        <taxon>Pseudomonadati</taxon>
        <taxon>Pseudomonadota</taxon>
        <taxon>Betaproteobacteria</taxon>
        <taxon>Burkholderiales</taxon>
        <taxon>Burkholderiaceae</taxon>
        <taxon>Paraburkholderia</taxon>
    </lineage>
</organism>
<keyword evidence="2 6" id="KW-0732">Signal</keyword>
<protein>
    <recommendedName>
        <fullName evidence="5">Alpha-galactosidase</fullName>
        <ecNumber evidence="5">3.2.1.22</ecNumber>
    </recommendedName>
    <alternativeName>
        <fullName evidence="5">Melibiase</fullName>
    </alternativeName>
</protein>
<dbReference type="EC" id="3.2.1.22" evidence="5"/>
<evidence type="ECO:0000256" key="4">
    <source>
        <dbReference type="ARBA" id="ARBA00023295"/>
    </source>
</evidence>
<reference evidence="8 9" key="1">
    <citation type="submission" date="2016-10" db="EMBL/GenBank/DDBJ databases">
        <authorList>
            <person name="de Groot N.N."/>
        </authorList>
    </citation>
    <scope>NUCLEOTIDE SEQUENCE [LARGE SCALE GENOMIC DNA]</scope>
    <source>
        <strain evidence="8 9">LMG 23650</strain>
    </source>
</reference>
<evidence type="ECO:0000256" key="6">
    <source>
        <dbReference type="SAM" id="SignalP"/>
    </source>
</evidence>
<dbReference type="CDD" id="cd14792">
    <property type="entry name" value="GH27"/>
    <property type="match status" value="1"/>
</dbReference>
<dbReference type="SMART" id="SM00458">
    <property type="entry name" value="RICIN"/>
    <property type="match status" value="1"/>
</dbReference>
<name>A0A1I3L7U4_9BURK</name>
<evidence type="ECO:0000313" key="9">
    <source>
        <dbReference type="Proteomes" id="UP000199548"/>
    </source>
</evidence>
<dbReference type="Pfam" id="PF00652">
    <property type="entry name" value="Ricin_B_lectin"/>
    <property type="match status" value="1"/>
</dbReference>
<proteinExistence type="inferred from homology"/>
<dbReference type="InterPro" id="IPR013780">
    <property type="entry name" value="Glyco_hydro_b"/>
</dbReference>
<comment type="catalytic activity">
    <reaction evidence="5">
        <text>Hydrolysis of terminal, non-reducing alpha-D-galactose residues in alpha-D-galactosides, including galactose oligosaccharides, galactomannans and galactolipids.</text>
        <dbReference type="EC" id="3.2.1.22"/>
    </reaction>
</comment>
<keyword evidence="4 5" id="KW-0326">Glycosidase</keyword>
<dbReference type="Gene3D" id="2.80.10.50">
    <property type="match status" value="2"/>
</dbReference>
<evidence type="ECO:0000259" key="7">
    <source>
        <dbReference type="SMART" id="SM00458"/>
    </source>
</evidence>
<evidence type="ECO:0000256" key="5">
    <source>
        <dbReference type="RuleBase" id="RU361168"/>
    </source>
</evidence>
<dbReference type="GO" id="GO:0005975">
    <property type="term" value="P:carbohydrate metabolic process"/>
    <property type="evidence" value="ECO:0007669"/>
    <property type="project" value="InterPro"/>
</dbReference>
<dbReference type="InterPro" id="IPR041233">
    <property type="entry name" value="Melibiase_C"/>
</dbReference>
<sequence>MSRIALVRFGLVLAMVLRLFCLDVHAQQQPVPLAQVPPMGFNDWARFQCTPQAPLNGGNQATYSFQQFMEDQGQALYDSGLSAVGYRTVVVDDCWMVRNAAGYLHGDPKWAGSSQPGFDYELTSYMSTLHNLGLLGGVYNTAGATTCQGAQAGAQGHQQVDANSYAYWGVDFLKLDNCGATGNVDVGTLDKQMQAALKSEKRPILFDPSLPAGYSPDQPEKYPALALAKQLGQMWRVSADIMTTNPSNLVDPWDFYNANAYEEGVYQSYDDTIALSRYMAPGSWNDADQLVIGDNGLSTAEERSQLGLWSIMGAPLILSTDVRKLVHPTTTHLRNSLEILSNKNVVAIDQDPLGAGGYRVMRDNPAANAGFDVIVKPLKDGSLAALVLNKGGSEQSYTLKLASLGLSPAANGRYSVRDLWNGTTQSSVTSVTQTIGSHDNLMLRIEGGGKLVPTGQIQTTQPGFATPALCLSVSGGAAKSGAGVVVDTCSNSAAQQWQREANGTIALAGTSLCLSANATAAPGSINPASGLWATLNSCNVRDTKQVFSYTLTGNLKNSQGCLDVFEGTVSTAGTPVDIYQCAADASPQVNQIWSAPHGSKL</sequence>
<dbReference type="PROSITE" id="PS50231">
    <property type="entry name" value="RICIN_B_LECTIN"/>
    <property type="match status" value="1"/>
</dbReference>
<evidence type="ECO:0000256" key="2">
    <source>
        <dbReference type="ARBA" id="ARBA00022729"/>
    </source>
</evidence>
<dbReference type="PRINTS" id="PR00740">
    <property type="entry name" value="GLHYDRLASE27"/>
</dbReference>
<dbReference type="Proteomes" id="UP000199548">
    <property type="component" value="Unassembled WGS sequence"/>
</dbReference>
<evidence type="ECO:0000313" key="8">
    <source>
        <dbReference type="EMBL" id="SFI80586.1"/>
    </source>
</evidence>
<dbReference type="PANTHER" id="PTHR11452:SF75">
    <property type="entry name" value="ALPHA-GALACTOSIDASE MEL1"/>
    <property type="match status" value="1"/>
</dbReference>